<reference evidence="2" key="2">
    <citation type="submission" date="2023-01" db="EMBL/GenBank/DDBJ databases">
        <authorList>
            <person name="Sun Q."/>
            <person name="Evtushenko L."/>
        </authorList>
    </citation>
    <scope>NUCLEOTIDE SEQUENCE</scope>
    <source>
        <strain evidence="2">VKM Ac-1447</strain>
    </source>
</reference>
<evidence type="ECO:0000259" key="1">
    <source>
        <dbReference type="Pfam" id="PF00462"/>
    </source>
</evidence>
<reference evidence="2" key="1">
    <citation type="journal article" date="2014" name="Int. J. Syst. Evol. Microbiol.">
        <title>Complete genome sequence of Corynebacterium casei LMG S-19264T (=DSM 44701T), isolated from a smear-ripened cheese.</title>
        <authorList>
            <consortium name="US DOE Joint Genome Institute (JGI-PGF)"/>
            <person name="Walter F."/>
            <person name="Albersmeier A."/>
            <person name="Kalinowski J."/>
            <person name="Ruckert C."/>
        </authorList>
    </citation>
    <scope>NUCLEOTIDE SEQUENCE</scope>
    <source>
        <strain evidence="2">VKM Ac-1447</strain>
    </source>
</reference>
<dbReference type="SUPFAM" id="SSF52833">
    <property type="entry name" value="Thioredoxin-like"/>
    <property type="match status" value="1"/>
</dbReference>
<gene>
    <name evidence="2" type="primary">nrdH_1</name>
    <name evidence="2" type="ORF">GCM10017586_12760</name>
</gene>
<name>A0A9W6HFI9_9MICO</name>
<dbReference type="AlphaFoldDB" id="A0A9W6HFI9"/>
<dbReference type="InterPro" id="IPR002109">
    <property type="entry name" value="Glutaredoxin"/>
</dbReference>
<dbReference type="Pfam" id="PF00462">
    <property type="entry name" value="Glutaredoxin"/>
    <property type="match status" value="1"/>
</dbReference>
<dbReference type="InterPro" id="IPR036249">
    <property type="entry name" value="Thioredoxin-like_sf"/>
</dbReference>
<comment type="caution">
    <text evidence="2">The sequence shown here is derived from an EMBL/GenBank/DDBJ whole genome shotgun (WGS) entry which is preliminary data.</text>
</comment>
<proteinExistence type="predicted"/>
<organism evidence="2 3">
    <name type="scientific">Microbacterium imperiale</name>
    <dbReference type="NCBI Taxonomy" id="33884"/>
    <lineage>
        <taxon>Bacteria</taxon>
        <taxon>Bacillati</taxon>
        <taxon>Actinomycetota</taxon>
        <taxon>Actinomycetes</taxon>
        <taxon>Micrococcales</taxon>
        <taxon>Microbacteriaceae</taxon>
        <taxon>Microbacterium</taxon>
    </lineage>
</organism>
<dbReference type="CDD" id="cd02976">
    <property type="entry name" value="NrdH"/>
    <property type="match status" value="1"/>
</dbReference>
<evidence type="ECO:0000313" key="2">
    <source>
        <dbReference type="EMBL" id="GLJ79594.1"/>
    </source>
</evidence>
<dbReference type="RefSeq" id="WP_271174916.1">
    <property type="nucleotide sequence ID" value="NZ_BSEO01000004.1"/>
</dbReference>
<dbReference type="PROSITE" id="PS51354">
    <property type="entry name" value="GLUTAREDOXIN_2"/>
    <property type="match status" value="1"/>
</dbReference>
<protein>
    <submittedName>
        <fullName evidence="2">NrdH-redoxin</fullName>
    </submittedName>
</protein>
<dbReference type="EMBL" id="BSEO01000004">
    <property type="protein sequence ID" value="GLJ79594.1"/>
    <property type="molecule type" value="Genomic_DNA"/>
</dbReference>
<dbReference type="Proteomes" id="UP001142317">
    <property type="component" value="Unassembled WGS sequence"/>
</dbReference>
<sequence>MGATTTGRVTVFSRAGCVQCNATYRALDDYGVDYRIVDVDELREGAAEELRALGFTRLPVVKVPGTSAWSGFRPDLIAEIDAETVNV</sequence>
<accession>A0A9W6HFI9</accession>
<keyword evidence="3" id="KW-1185">Reference proteome</keyword>
<dbReference type="Gene3D" id="3.40.30.10">
    <property type="entry name" value="Glutaredoxin"/>
    <property type="match status" value="1"/>
</dbReference>
<evidence type="ECO:0000313" key="3">
    <source>
        <dbReference type="Proteomes" id="UP001142317"/>
    </source>
</evidence>
<feature type="domain" description="Glutaredoxin" evidence="1">
    <location>
        <begin position="9"/>
        <end position="65"/>
    </location>
</feature>